<dbReference type="InterPro" id="IPR007219">
    <property type="entry name" value="XnlR_reg_dom"/>
</dbReference>
<keyword evidence="2" id="KW-0479">Metal-binding</keyword>
<comment type="caution">
    <text evidence="8">The sequence shown here is derived from an EMBL/GenBank/DDBJ whole genome shotgun (WGS) entry which is preliminary data.</text>
</comment>
<dbReference type="GO" id="GO:0000981">
    <property type="term" value="F:DNA-binding transcription factor activity, RNA polymerase II-specific"/>
    <property type="evidence" value="ECO:0007669"/>
    <property type="project" value="InterPro"/>
</dbReference>
<dbReference type="AlphaFoldDB" id="A0A261XX68"/>
<dbReference type="PANTHER" id="PTHR47338:SF5">
    <property type="entry name" value="ZN(II)2CYS6 TRANSCRIPTION FACTOR (EUROFUNG)"/>
    <property type="match status" value="1"/>
</dbReference>
<dbReference type="EMBL" id="MVBO01000113">
    <property type="protein sequence ID" value="OZJ02965.1"/>
    <property type="molecule type" value="Genomic_DNA"/>
</dbReference>
<dbReference type="OrthoDB" id="3362851at2759"/>
<evidence type="ECO:0000256" key="3">
    <source>
        <dbReference type="ARBA" id="ARBA00023015"/>
    </source>
</evidence>
<keyword evidence="3" id="KW-0805">Transcription regulation</keyword>
<dbReference type="InterPro" id="IPR001138">
    <property type="entry name" value="Zn2Cys6_DnaBD"/>
</dbReference>
<sequence>MKITRAYSRPLTPEDMQTPKRMRVTMACERCRSKKVKCDFTHPVCSRCAQSNSECSYDGTATQLDYHLFVNINNRVDMLEDRMDKVEGRVDELEEHNAASTIKREDTSSSVNDETNKEGHEQTQQASSSPLACATRRSSQYSDVLDEHTKWSVSFTPKGVRIETNIISIDKLYEMVFSGITRIEVPPGDHGSPTTPKLMPCDVPVLLRTRQRRFHARLMNFPLYSSWEVMDQDKPHLRHEMLDAIPLGIQDKMMQIWLDCFPCLQVPEKAKWFRQYKEKQLSPVLINAIFAWSARHSCIYHGLFQGMDPNVVGEIFFQAARDQLSGMLFRSSPTTIHILQILSIYQHGRTGTKQEKEDALSESYLWIGTALRMCLDLGLHKEQENGTPAEQEYLRRLFWNSWFLEVHTWTVSDKAVCSAPTKEDIEVRCIQPLDIEDEDSQWAVEFIQFRHKMLSISYEAKKCSRSQNPLMADVSNVHQKLKEWYNSLPADLQYEPFSNSRDFIGSKRYRDQVCIKLCAEYHFNMLHLYRDFIPEHGQPPKSTTEVLAKEICAKAAASITELGQFYCRLDQPWCHFSLDVPIIAATMHQHLYLENDPDYAPQAEHNLRLLHWSLVNSPVRRHKAVNDFVKELEDFMYQHGIVYEARDPSDIRGPVSASTQSPKSSDLDDYCSELTAAVSDCKGEISEITPSSSYDMYVSTSPTTIGTSLPAVVHSFDPSNLCLQPDFRHLPSDDLFAFDTEASPTPSVLMSRMNDPHLAAPMTAYSFPEPGGSHWSFM</sequence>
<dbReference type="InterPro" id="IPR036864">
    <property type="entry name" value="Zn2-C6_fun-type_DNA-bd_sf"/>
</dbReference>
<feature type="region of interest" description="Disordered" evidence="6">
    <location>
        <begin position="92"/>
        <end position="134"/>
    </location>
</feature>
<dbReference type="GO" id="GO:0005634">
    <property type="term" value="C:nucleus"/>
    <property type="evidence" value="ECO:0007669"/>
    <property type="project" value="UniProtKB-SubCell"/>
</dbReference>
<keyword evidence="5" id="KW-0539">Nucleus</keyword>
<dbReference type="Gene3D" id="4.10.240.10">
    <property type="entry name" value="Zn(2)-C6 fungal-type DNA-binding domain"/>
    <property type="match status" value="1"/>
</dbReference>
<dbReference type="CDD" id="cd00067">
    <property type="entry name" value="GAL4"/>
    <property type="match status" value="1"/>
</dbReference>
<keyword evidence="9" id="KW-1185">Reference proteome</keyword>
<reference evidence="8 9" key="1">
    <citation type="journal article" date="2017" name="Mycologia">
        <title>Bifiguratus adelaidae, gen. et sp. nov., a new member of Mucoromycotina in endophytic and soil-dwelling habitats.</title>
        <authorList>
            <person name="Torres-Cruz T.J."/>
            <person name="Billingsley Tobias T.L."/>
            <person name="Almatruk M."/>
            <person name="Hesse C."/>
            <person name="Kuske C.R."/>
            <person name="Desiro A."/>
            <person name="Benucci G.M."/>
            <person name="Bonito G."/>
            <person name="Stajich J.E."/>
            <person name="Dunlap C."/>
            <person name="Arnold A.E."/>
            <person name="Porras-Alfaro A."/>
        </authorList>
    </citation>
    <scope>NUCLEOTIDE SEQUENCE [LARGE SCALE GENOMIC DNA]</scope>
    <source>
        <strain evidence="8 9">AZ0501</strain>
    </source>
</reference>
<dbReference type="Pfam" id="PF04082">
    <property type="entry name" value="Fungal_trans"/>
    <property type="match status" value="1"/>
</dbReference>
<dbReference type="Pfam" id="PF00172">
    <property type="entry name" value="Zn_clus"/>
    <property type="match status" value="1"/>
</dbReference>
<dbReference type="GO" id="GO:0003677">
    <property type="term" value="F:DNA binding"/>
    <property type="evidence" value="ECO:0007669"/>
    <property type="project" value="InterPro"/>
</dbReference>
<dbReference type="GO" id="GO:0006351">
    <property type="term" value="P:DNA-templated transcription"/>
    <property type="evidence" value="ECO:0007669"/>
    <property type="project" value="InterPro"/>
</dbReference>
<gene>
    <name evidence="8" type="ORF">BZG36_04515</name>
</gene>
<comment type="subcellular location">
    <subcellularLocation>
        <location evidence="1">Nucleus</location>
    </subcellularLocation>
</comment>
<accession>A0A261XX68</accession>
<evidence type="ECO:0000256" key="5">
    <source>
        <dbReference type="ARBA" id="ARBA00023242"/>
    </source>
</evidence>
<keyword evidence="4" id="KW-0804">Transcription</keyword>
<protein>
    <recommendedName>
        <fullName evidence="7">Zn(2)-C6 fungal-type domain-containing protein</fullName>
    </recommendedName>
</protein>
<feature type="domain" description="Zn(2)-C6 fungal-type" evidence="7">
    <location>
        <begin position="27"/>
        <end position="57"/>
    </location>
</feature>
<feature type="compositionally biased region" description="Basic and acidic residues" evidence="6">
    <location>
        <begin position="92"/>
        <end position="107"/>
    </location>
</feature>
<evidence type="ECO:0000256" key="2">
    <source>
        <dbReference type="ARBA" id="ARBA00022723"/>
    </source>
</evidence>
<dbReference type="PROSITE" id="PS50048">
    <property type="entry name" value="ZN2_CY6_FUNGAL_2"/>
    <property type="match status" value="1"/>
</dbReference>
<dbReference type="Proteomes" id="UP000242875">
    <property type="component" value="Unassembled WGS sequence"/>
</dbReference>
<dbReference type="GO" id="GO:0008270">
    <property type="term" value="F:zinc ion binding"/>
    <property type="evidence" value="ECO:0007669"/>
    <property type="project" value="InterPro"/>
</dbReference>
<dbReference type="InterPro" id="IPR050815">
    <property type="entry name" value="TF_fung"/>
</dbReference>
<dbReference type="PANTHER" id="PTHR47338">
    <property type="entry name" value="ZN(II)2CYS6 TRANSCRIPTION FACTOR (EUROFUNG)-RELATED"/>
    <property type="match status" value="1"/>
</dbReference>
<dbReference type="SMART" id="SM00066">
    <property type="entry name" value="GAL4"/>
    <property type="match status" value="1"/>
</dbReference>
<proteinExistence type="predicted"/>
<dbReference type="PROSITE" id="PS00463">
    <property type="entry name" value="ZN2_CY6_FUNGAL_1"/>
    <property type="match status" value="1"/>
</dbReference>
<dbReference type="CDD" id="cd12148">
    <property type="entry name" value="fungal_TF_MHR"/>
    <property type="match status" value="1"/>
</dbReference>
<evidence type="ECO:0000313" key="8">
    <source>
        <dbReference type="EMBL" id="OZJ02965.1"/>
    </source>
</evidence>
<dbReference type="SUPFAM" id="SSF57701">
    <property type="entry name" value="Zn2/Cys6 DNA-binding domain"/>
    <property type="match status" value="1"/>
</dbReference>
<evidence type="ECO:0000256" key="1">
    <source>
        <dbReference type="ARBA" id="ARBA00004123"/>
    </source>
</evidence>
<name>A0A261XX68_9FUNG</name>
<evidence type="ECO:0000313" key="9">
    <source>
        <dbReference type="Proteomes" id="UP000242875"/>
    </source>
</evidence>
<feature type="compositionally biased region" description="Polar residues" evidence="6">
    <location>
        <begin position="122"/>
        <end position="134"/>
    </location>
</feature>
<organism evidence="8 9">
    <name type="scientific">Bifiguratus adelaidae</name>
    <dbReference type="NCBI Taxonomy" id="1938954"/>
    <lineage>
        <taxon>Eukaryota</taxon>
        <taxon>Fungi</taxon>
        <taxon>Fungi incertae sedis</taxon>
        <taxon>Mucoromycota</taxon>
        <taxon>Mucoromycotina</taxon>
        <taxon>Endogonomycetes</taxon>
        <taxon>Endogonales</taxon>
        <taxon>Endogonales incertae sedis</taxon>
        <taxon>Bifiguratus</taxon>
    </lineage>
</organism>
<evidence type="ECO:0000256" key="4">
    <source>
        <dbReference type="ARBA" id="ARBA00023163"/>
    </source>
</evidence>
<evidence type="ECO:0000256" key="6">
    <source>
        <dbReference type="SAM" id="MobiDB-lite"/>
    </source>
</evidence>
<evidence type="ECO:0000259" key="7">
    <source>
        <dbReference type="PROSITE" id="PS50048"/>
    </source>
</evidence>